<keyword evidence="2" id="KW-0732">Signal</keyword>
<dbReference type="InterPro" id="IPR036574">
    <property type="entry name" value="Scorpion_toxin-like_sf"/>
</dbReference>
<feature type="domain" description="Knottins-like" evidence="3">
    <location>
        <begin position="41"/>
        <end position="89"/>
    </location>
</feature>
<dbReference type="EMBL" id="MU629541">
    <property type="protein sequence ID" value="KAJ1256183.1"/>
    <property type="molecule type" value="Genomic_DNA"/>
</dbReference>
<dbReference type="AlphaFoldDB" id="A0A9W7XA32"/>
<evidence type="ECO:0000313" key="4">
    <source>
        <dbReference type="EMBL" id="KAJ1256183.1"/>
    </source>
</evidence>
<evidence type="ECO:0000256" key="2">
    <source>
        <dbReference type="SAM" id="SignalP"/>
    </source>
</evidence>
<dbReference type="GO" id="GO:0006952">
    <property type="term" value="P:defense response"/>
    <property type="evidence" value="ECO:0007669"/>
    <property type="project" value="InterPro"/>
</dbReference>
<organism evidence="4 5">
    <name type="scientific">Paspalum vaginatum</name>
    <name type="common">seashore paspalum</name>
    <dbReference type="NCBI Taxonomy" id="158149"/>
    <lineage>
        <taxon>Eukaryota</taxon>
        <taxon>Viridiplantae</taxon>
        <taxon>Streptophyta</taxon>
        <taxon>Embryophyta</taxon>
        <taxon>Tracheophyta</taxon>
        <taxon>Spermatophyta</taxon>
        <taxon>Magnoliopsida</taxon>
        <taxon>Liliopsida</taxon>
        <taxon>Poales</taxon>
        <taxon>Poaceae</taxon>
        <taxon>PACMAD clade</taxon>
        <taxon>Panicoideae</taxon>
        <taxon>Andropogonodae</taxon>
        <taxon>Paspaleae</taxon>
        <taxon>Paspalinae</taxon>
        <taxon>Paspalum</taxon>
    </lineage>
</organism>
<feature type="chain" id="PRO_5040764865" description="Knottins-like domain-containing protein" evidence="2">
    <location>
        <begin position="27"/>
        <end position="92"/>
    </location>
</feature>
<sequence>MENLSFSAAPAARLLVVVIMAAAASGTMVSAAAAVGPLGECRHLSGNFHGPCPDEETCTKVCVAESSDNIRGECDNHHPFSRCVCVTNCLRA</sequence>
<gene>
    <name evidence="4" type="ORF">BS78_K068000</name>
</gene>
<reference evidence="4 5" key="1">
    <citation type="submission" date="2022-10" db="EMBL/GenBank/DDBJ databases">
        <title>WGS assembly of Paspalum vaginatum 540-79.</title>
        <authorList>
            <person name="Sun G."/>
            <person name="Wase N."/>
            <person name="Shu S."/>
            <person name="Jenkins J."/>
            <person name="Zhou B."/>
            <person name="Torres-Rodriguez J."/>
            <person name="Chen C."/>
            <person name="Sandor L."/>
            <person name="Plott C."/>
            <person name="Yoshinga Y."/>
            <person name="Daum C."/>
            <person name="Qi P."/>
            <person name="Barry K."/>
            <person name="Lipzen A."/>
            <person name="Berry L."/>
            <person name="Pedersen C."/>
            <person name="Gottilla T."/>
            <person name="Foltz A."/>
            <person name="Yu H."/>
            <person name="O'Malley R."/>
            <person name="Zhang C."/>
            <person name="Devos K."/>
            <person name="Sigmon B."/>
            <person name="Yu B."/>
            <person name="Obata T."/>
            <person name="Schmutz J."/>
            <person name="Schnable J."/>
        </authorList>
    </citation>
    <scope>NUCLEOTIDE SEQUENCE [LARGE SCALE GENOMIC DNA]</scope>
    <source>
        <strain evidence="5">cv. 540-79</strain>
    </source>
</reference>
<dbReference type="Proteomes" id="UP001164776">
    <property type="component" value="Unassembled WGS sequence"/>
</dbReference>
<dbReference type="Pfam" id="PF00304">
    <property type="entry name" value="Gamma-thionin"/>
    <property type="match status" value="1"/>
</dbReference>
<name>A0A9W7XA32_9POAL</name>
<evidence type="ECO:0000259" key="3">
    <source>
        <dbReference type="Pfam" id="PF00304"/>
    </source>
</evidence>
<protein>
    <recommendedName>
        <fullName evidence="3">Knottins-like domain-containing protein</fullName>
    </recommendedName>
</protein>
<accession>A0A9W7XA32</accession>
<dbReference type="PROSITE" id="PS00940">
    <property type="entry name" value="GAMMA_THIONIN"/>
    <property type="match status" value="1"/>
</dbReference>
<dbReference type="Gene3D" id="3.30.30.10">
    <property type="entry name" value="Knottin, scorpion toxin-like"/>
    <property type="match status" value="1"/>
</dbReference>
<feature type="signal peptide" evidence="2">
    <location>
        <begin position="1"/>
        <end position="26"/>
    </location>
</feature>
<evidence type="ECO:0000256" key="1">
    <source>
        <dbReference type="ARBA" id="ARBA00023157"/>
    </source>
</evidence>
<keyword evidence="5" id="KW-1185">Reference proteome</keyword>
<evidence type="ECO:0000313" key="5">
    <source>
        <dbReference type="Proteomes" id="UP001164776"/>
    </source>
</evidence>
<comment type="caution">
    <text evidence="4">The sequence shown here is derived from an EMBL/GenBank/DDBJ whole genome shotgun (WGS) entry which is preliminary data.</text>
</comment>
<keyword evidence="1" id="KW-1015">Disulfide bond</keyword>
<dbReference type="InterPro" id="IPR003614">
    <property type="entry name" value="Knottins"/>
</dbReference>
<proteinExistence type="predicted"/>
<dbReference type="InterPro" id="IPR008176">
    <property type="entry name" value="Defensin_plant"/>
</dbReference>
<dbReference type="SUPFAM" id="SSF57095">
    <property type="entry name" value="Scorpion toxin-like"/>
    <property type="match status" value="1"/>
</dbReference>